<dbReference type="GeneID" id="77729326"/>
<reference evidence="2" key="1">
    <citation type="journal article" date="2022" name="G3 (Bethesda)">
        <title>High quality genome of the basidiomycete yeast Dioszegia hungarica PDD-24b-2 isolated from cloud water.</title>
        <authorList>
            <person name="Jarrige D."/>
            <person name="Haridas S."/>
            <person name="Bleykasten-Grosshans C."/>
            <person name="Joly M."/>
            <person name="Nadalig T."/>
            <person name="Sancelme M."/>
            <person name="Vuilleumier S."/>
            <person name="Grigoriev I.V."/>
            <person name="Amato P."/>
            <person name="Bringel F."/>
        </authorList>
    </citation>
    <scope>NUCLEOTIDE SEQUENCE</scope>
    <source>
        <strain evidence="2">PDD-24b-2</strain>
    </source>
</reference>
<accession>A0AA38H4R5</accession>
<name>A0AA38H4R5_9TREE</name>
<dbReference type="Proteomes" id="UP001164286">
    <property type="component" value="Unassembled WGS sequence"/>
</dbReference>
<evidence type="ECO:0000313" key="3">
    <source>
        <dbReference type="Proteomes" id="UP001164286"/>
    </source>
</evidence>
<dbReference type="EMBL" id="JAKWFO010000008">
    <property type="protein sequence ID" value="KAI9633820.1"/>
    <property type="molecule type" value="Genomic_DNA"/>
</dbReference>
<dbReference type="InterPro" id="IPR036047">
    <property type="entry name" value="F-box-like_dom_sf"/>
</dbReference>
<protein>
    <recommendedName>
        <fullName evidence="4">F-box domain-containing protein</fullName>
    </recommendedName>
</protein>
<comment type="caution">
    <text evidence="2">The sequence shown here is derived from an EMBL/GenBank/DDBJ whole genome shotgun (WGS) entry which is preliminary data.</text>
</comment>
<evidence type="ECO:0000256" key="1">
    <source>
        <dbReference type="SAM" id="MobiDB-lite"/>
    </source>
</evidence>
<feature type="compositionally biased region" description="Basic and acidic residues" evidence="1">
    <location>
        <begin position="116"/>
        <end position="128"/>
    </location>
</feature>
<keyword evidence="3" id="KW-1185">Reference proteome</keyword>
<gene>
    <name evidence="2" type="ORF">MKK02DRAFT_38481</name>
</gene>
<dbReference type="AlphaFoldDB" id="A0AA38H4R5"/>
<feature type="region of interest" description="Disordered" evidence="1">
    <location>
        <begin position="116"/>
        <end position="148"/>
    </location>
</feature>
<feature type="compositionally biased region" description="Acidic residues" evidence="1">
    <location>
        <begin position="379"/>
        <end position="412"/>
    </location>
</feature>
<organism evidence="2 3">
    <name type="scientific">Dioszegia hungarica</name>
    <dbReference type="NCBI Taxonomy" id="4972"/>
    <lineage>
        <taxon>Eukaryota</taxon>
        <taxon>Fungi</taxon>
        <taxon>Dikarya</taxon>
        <taxon>Basidiomycota</taxon>
        <taxon>Agaricomycotina</taxon>
        <taxon>Tremellomycetes</taxon>
        <taxon>Tremellales</taxon>
        <taxon>Bulleribasidiaceae</taxon>
        <taxon>Dioszegia</taxon>
    </lineage>
</organism>
<proteinExistence type="predicted"/>
<dbReference type="SUPFAM" id="SSF81383">
    <property type="entry name" value="F-box domain"/>
    <property type="match status" value="1"/>
</dbReference>
<feature type="region of interest" description="Disordered" evidence="1">
    <location>
        <begin position="371"/>
        <end position="421"/>
    </location>
</feature>
<sequence>MTEDNDAPEAGATRQMPYLPREVQAQISPHLDLSSARCLARTCKALRDVGEAKVWETLDLTSGYDSDEYATSIPLREYTARSRIVNIKLSHALAGLRSHPFRWDCIDSLRIEPYDAGDEAGKAPSRDVDDSDTDSDDDEDEDDDEGVYGIHLPYDTELQVREAALQATLKYSELVEVDFHNVDVYYMSILQRLTILTSARLPLEAYASLGVDTSPSSTVAVSTKMRRYLCRYPCLDIILFYFPEDGLPIVYGTHLQPSLFVDPSQWESLGHRGAIVRQYRPPDDPGVSTGDPTEVFWHVRVLTRVAIHHTGRKFVGAKRHWLDMAYFRGRTVPRDVLQAAYAAHGEDPEFLQGGRSLRMKERAWDILRSWRAAQTEPTGGDEGEDSASGDDEAHEGGDEDEQASDDEEEDGLGDILGYLGE</sequence>
<evidence type="ECO:0008006" key="4">
    <source>
        <dbReference type="Google" id="ProtNLM"/>
    </source>
</evidence>
<feature type="compositionally biased region" description="Acidic residues" evidence="1">
    <location>
        <begin position="129"/>
        <end position="146"/>
    </location>
</feature>
<dbReference type="RefSeq" id="XP_052943597.1">
    <property type="nucleotide sequence ID" value="XM_053090121.1"/>
</dbReference>
<evidence type="ECO:0000313" key="2">
    <source>
        <dbReference type="EMBL" id="KAI9633820.1"/>
    </source>
</evidence>